<dbReference type="RefSeq" id="WP_226755186.1">
    <property type="nucleotide sequence ID" value="NZ_JAJATW010000024.1"/>
</dbReference>
<accession>A0A9X1LD73</accession>
<protein>
    <submittedName>
        <fullName evidence="1">SapC family protein</fullName>
    </submittedName>
</protein>
<proteinExistence type="predicted"/>
<name>A0A9X1LD73_9GAMM</name>
<dbReference type="Pfam" id="PF07277">
    <property type="entry name" value="SapC"/>
    <property type="match status" value="1"/>
</dbReference>
<comment type="caution">
    <text evidence="1">The sequence shown here is derived from an EMBL/GenBank/DDBJ whole genome shotgun (WGS) entry which is preliminary data.</text>
</comment>
<evidence type="ECO:0000313" key="1">
    <source>
        <dbReference type="EMBL" id="MCB5162839.1"/>
    </source>
</evidence>
<gene>
    <name evidence="1" type="ORF">LG368_13140</name>
</gene>
<dbReference type="AlphaFoldDB" id="A0A9X1LD73"/>
<evidence type="ECO:0000313" key="2">
    <source>
        <dbReference type="Proteomes" id="UP001139095"/>
    </source>
</evidence>
<dbReference type="Proteomes" id="UP001139095">
    <property type="component" value="Unassembled WGS sequence"/>
</dbReference>
<sequence>MFSKLTPINKEQHANFKVKPIENFGFASNFHIASVMVHEFVRAASVYPIVFLEDKAQDEFRPVTLLSLDAGENLFVGEDGKWQASYVPAIIRRYPFALAKNPDQDSFTVCVDEDSEYVGTEEGQPLFNEEGQPTEVIENVKRYLGELQQMEAFTKAFCHFLAENNLFTPLNMRVRAADQIKNVTGCYVINEERLNNLSDKKFLDIKEKRYLAPIFSHLTSLSQIERLALLKQGVNAIESPASAEAETNLQ</sequence>
<dbReference type="InterPro" id="IPR010836">
    <property type="entry name" value="SapC"/>
</dbReference>
<reference evidence="1" key="1">
    <citation type="submission" date="2021-10" db="EMBL/GenBank/DDBJ databases">
        <title>Marinomonas pontica sp. nov., isolated from the Black Sea.</title>
        <authorList>
            <person name="Zhao L.-H."/>
            <person name="Xue J.-H."/>
        </authorList>
    </citation>
    <scope>NUCLEOTIDE SEQUENCE</scope>
    <source>
        <strain evidence="1">E8</strain>
    </source>
</reference>
<dbReference type="EMBL" id="JAJATW010000024">
    <property type="protein sequence ID" value="MCB5162839.1"/>
    <property type="molecule type" value="Genomic_DNA"/>
</dbReference>
<keyword evidence="2" id="KW-1185">Reference proteome</keyword>
<organism evidence="1 2">
    <name type="scientific">Marinomonas algarum</name>
    <dbReference type="NCBI Taxonomy" id="2883105"/>
    <lineage>
        <taxon>Bacteria</taxon>
        <taxon>Pseudomonadati</taxon>
        <taxon>Pseudomonadota</taxon>
        <taxon>Gammaproteobacteria</taxon>
        <taxon>Oceanospirillales</taxon>
        <taxon>Oceanospirillaceae</taxon>
        <taxon>Marinomonas</taxon>
    </lineage>
</organism>